<name>A0AA97FDP0_9EURY</name>
<dbReference type="InterPro" id="IPR029063">
    <property type="entry name" value="SAM-dependent_MTases_sf"/>
</dbReference>
<dbReference type="CDD" id="cd02440">
    <property type="entry name" value="AdoMet_MTases"/>
    <property type="match status" value="1"/>
</dbReference>
<dbReference type="AlphaFoldDB" id="A0AA97FDP0"/>
<sequence>MRVRSVPVLNLKDAMKEEWVDHSRRPFVSSGNAYIPVKNGFDADTNIEERSRYCGIKYQMIGDIALIHGELPSEEELKSLINWVHPRGVVLIYGYDGIKRIPKSELLYGESKEVCHKEIGCKFWIDPVKVMFSKGNREEKKRMAKIVRPGERVADMFAGIGYFTIPFAKSGAYIHSMEINPDSYYFLKKNVSANNLEEFILAEQGDCRKLLKGEYDRAVMGHFDSPNMLPDILSHMNSGGVLHVHSINPVSEEIIRQAETFGFNADIKINKVKKYAPGRWHIVSDVVLS</sequence>
<keyword evidence="1" id="KW-0808">Transferase</keyword>
<dbReference type="PROSITE" id="PS51684">
    <property type="entry name" value="SAM_MT_TRM5_TYW2"/>
    <property type="match status" value="1"/>
</dbReference>
<dbReference type="RefSeq" id="WP_317135736.1">
    <property type="nucleotide sequence ID" value="NZ_CP043875.1"/>
</dbReference>
<keyword evidence="5" id="KW-0489">Methyltransferase</keyword>
<organism evidence="5 6">
    <name type="scientific">Methanochimaera problematica</name>
    <dbReference type="NCBI Taxonomy" id="2609417"/>
    <lineage>
        <taxon>Archaea</taxon>
        <taxon>Methanobacteriati</taxon>
        <taxon>Methanobacteriota</taxon>
        <taxon>Stenosarchaea group</taxon>
        <taxon>Methanomicrobia</taxon>
        <taxon>Methanomicrobiales</taxon>
        <taxon>Methanomicrobiaceae</taxon>
        <taxon>Methanochimaera</taxon>
    </lineage>
</organism>
<reference evidence="5 6" key="1">
    <citation type="submission" date="2019-09" db="EMBL/GenBank/DDBJ databases">
        <title>The complete genome of Methanoplanus sp. FWC-SCC4.</title>
        <authorList>
            <person name="Chen S.-C."/>
            <person name="Zhou Y.-Z."/>
            <person name="Lai M.-C."/>
        </authorList>
    </citation>
    <scope>NUCLEOTIDE SEQUENCE [LARGE SCALE GENOMIC DNA]</scope>
    <source>
        <strain evidence="5 6">FWC-SCC4</strain>
    </source>
</reference>
<evidence type="ECO:0000259" key="4">
    <source>
        <dbReference type="PROSITE" id="PS51684"/>
    </source>
</evidence>
<dbReference type="GO" id="GO:0008175">
    <property type="term" value="F:tRNA methyltransferase activity"/>
    <property type="evidence" value="ECO:0007669"/>
    <property type="project" value="TreeGrafter"/>
</dbReference>
<evidence type="ECO:0000256" key="2">
    <source>
        <dbReference type="ARBA" id="ARBA00022691"/>
    </source>
</evidence>
<proteinExistence type="predicted"/>
<dbReference type="Proteomes" id="UP001301797">
    <property type="component" value="Chromosome"/>
</dbReference>
<dbReference type="InterPro" id="IPR030382">
    <property type="entry name" value="MeTrfase_TRM5/TYW2"/>
</dbReference>
<protein>
    <submittedName>
        <fullName evidence="5">SAM-dependent methyltransferase</fullName>
    </submittedName>
</protein>
<dbReference type="GO" id="GO:0030488">
    <property type="term" value="P:tRNA methylation"/>
    <property type="evidence" value="ECO:0007669"/>
    <property type="project" value="TreeGrafter"/>
</dbReference>
<keyword evidence="2" id="KW-0949">S-adenosyl-L-methionine</keyword>
<dbReference type="PANTHER" id="PTHR23245">
    <property type="entry name" value="TRNA METHYLTRANSFERASE"/>
    <property type="match status" value="1"/>
</dbReference>
<evidence type="ECO:0000256" key="1">
    <source>
        <dbReference type="ARBA" id="ARBA00022679"/>
    </source>
</evidence>
<feature type="domain" description="SAM-dependent methyltransferase TRM5/TYW2-type" evidence="4">
    <location>
        <begin position="58"/>
        <end position="289"/>
    </location>
</feature>
<dbReference type="InterPro" id="IPR056743">
    <property type="entry name" value="TRM5-TYW2-like_MTfase"/>
</dbReference>
<dbReference type="KEGG" id="mefw:F1737_06140"/>
<dbReference type="GeneID" id="85229742"/>
<keyword evidence="6" id="KW-1185">Reference proteome</keyword>
<dbReference type="EMBL" id="CP043875">
    <property type="protein sequence ID" value="WOF16324.1"/>
    <property type="molecule type" value="Genomic_DNA"/>
</dbReference>
<dbReference type="Gene3D" id="3.40.50.150">
    <property type="entry name" value="Vaccinia Virus protein VP39"/>
    <property type="match status" value="1"/>
</dbReference>
<dbReference type="SUPFAM" id="SSF53335">
    <property type="entry name" value="S-adenosyl-L-methionine-dependent methyltransferases"/>
    <property type="match status" value="1"/>
</dbReference>
<gene>
    <name evidence="5" type="ORF">F1737_06140</name>
</gene>
<evidence type="ECO:0000313" key="6">
    <source>
        <dbReference type="Proteomes" id="UP001301797"/>
    </source>
</evidence>
<dbReference type="Pfam" id="PF02475">
    <property type="entry name" value="TRM5-TYW2_MTfase"/>
    <property type="match status" value="1"/>
</dbReference>
<accession>A0AA97FDP0</accession>
<evidence type="ECO:0000256" key="3">
    <source>
        <dbReference type="ARBA" id="ARBA00022694"/>
    </source>
</evidence>
<keyword evidence="3" id="KW-0819">tRNA processing</keyword>
<dbReference type="GO" id="GO:0005737">
    <property type="term" value="C:cytoplasm"/>
    <property type="evidence" value="ECO:0007669"/>
    <property type="project" value="TreeGrafter"/>
</dbReference>
<evidence type="ECO:0000313" key="5">
    <source>
        <dbReference type="EMBL" id="WOF16324.1"/>
    </source>
</evidence>